<dbReference type="InterPro" id="IPR038765">
    <property type="entry name" value="Papain-like_cys_pep_sf"/>
</dbReference>
<protein>
    <submittedName>
        <fullName evidence="3">Transglutaminase-like superfamily protein</fullName>
    </submittedName>
</protein>
<dbReference type="Proteomes" id="UP000199274">
    <property type="component" value="Unassembled WGS sequence"/>
</dbReference>
<dbReference type="AlphaFoldDB" id="A0A1G7VXH9"/>
<dbReference type="PANTHER" id="PTHR46333:SF2">
    <property type="entry name" value="CYTOKINESIS PROTEIN 3"/>
    <property type="match status" value="1"/>
</dbReference>
<dbReference type="Pfam" id="PF01841">
    <property type="entry name" value="Transglut_core"/>
    <property type="match status" value="1"/>
</dbReference>
<dbReference type="EMBL" id="FNDB01000001">
    <property type="protein sequence ID" value="SDG64462.1"/>
    <property type="molecule type" value="Genomic_DNA"/>
</dbReference>
<feature type="domain" description="Transglutaminase-like" evidence="2">
    <location>
        <begin position="94"/>
        <end position="156"/>
    </location>
</feature>
<dbReference type="Gene3D" id="3.10.620.30">
    <property type="match status" value="1"/>
</dbReference>
<dbReference type="STRING" id="178355.SAMN04488062_101232"/>
<dbReference type="InterPro" id="IPR052557">
    <property type="entry name" value="CAP/Cytokinesis_protein"/>
</dbReference>
<name>A0A1G7VXH9_9FLAO</name>
<gene>
    <name evidence="3" type="ORF">SAMN04488062_101232</name>
</gene>
<organism evidence="3 4">
    <name type="scientific">Flavobacterium omnivorum</name>
    <dbReference type="NCBI Taxonomy" id="178355"/>
    <lineage>
        <taxon>Bacteria</taxon>
        <taxon>Pseudomonadati</taxon>
        <taxon>Bacteroidota</taxon>
        <taxon>Flavobacteriia</taxon>
        <taxon>Flavobacteriales</taxon>
        <taxon>Flavobacteriaceae</taxon>
        <taxon>Flavobacterium</taxon>
    </lineage>
</organism>
<evidence type="ECO:0000313" key="4">
    <source>
        <dbReference type="Proteomes" id="UP000199274"/>
    </source>
</evidence>
<feature type="signal peptide" evidence="1">
    <location>
        <begin position="1"/>
        <end position="18"/>
    </location>
</feature>
<feature type="chain" id="PRO_5011517830" evidence="1">
    <location>
        <begin position="19"/>
        <end position="390"/>
    </location>
</feature>
<keyword evidence="1" id="KW-0732">Signal</keyword>
<sequence>MKNNFILFALFISLLSFGQGSIGNMLVDAKMTAIPSNQTTSTTAIAAYINTNFKTEADKIRAAFYWTASNIRYDVANRYAVNFSETAQDKITRTLKTRKGVCSHYAAVLKELSDKIGIESYIIQGYNKQNGTIGKLAHAWTAAKVDNKWYLFDPTWGSGYVHNGQFIKKLNNLYFKADPAKIIASHIPFDYLWQFLHYPITNGEFYEGKVQMNTSKKYFDYEQEISKYNALSEADQLHASAQRIEKNGLKNALVLERFEFKKKKLEYLRRNANIEKLNAIVNEMNLAVVLLNDFVHYRNNQFKPTFSDDEISNMIQTPQKKLAKCQDSIYALGAVGSENSANVASIKKSLSKALAQANEHVSFVQNYLSKSKISRKTMFFKITQNRISSN</sequence>
<evidence type="ECO:0000256" key="1">
    <source>
        <dbReference type="SAM" id="SignalP"/>
    </source>
</evidence>
<dbReference type="SUPFAM" id="SSF54001">
    <property type="entry name" value="Cysteine proteinases"/>
    <property type="match status" value="1"/>
</dbReference>
<keyword evidence="4" id="KW-1185">Reference proteome</keyword>
<dbReference type="SMART" id="SM00460">
    <property type="entry name" value="TGc"/>
    <property type="match status" value="1"/>
</dbReference>
<reference evidence="4" key="1">
    <citation type="submission" date="2016-10" db="EMBL/GenBank/DDBJ databases">
        <authorList>
            <person name="Varghese N."/>
            <person name="Submissions S."/>
        </authorList>
    </citation>
    <scope>NUCLEOTIDE SEQUENCE [LARGE SCALE GENOMIC DNA]</scope>
    <source>
        <strain evidence="4">CGMCC 1.2747</strain>
    </source>
</reference>
<dbReference type="OrthoDB" id="9788327at2"/>
<evidence type="ECO:0000259" key="2">
    <source>
        <dbReference type="SMART" id="SM00460"/>
    </source>
</evidence>
<dbReference type="InterPro" id="IPR002931">
    <property type="entry name" value="Transglutaminase-like"/>
</dbReference>
<dbReference type="RefSeq" id="WP_091254036.1">
    <property type="nucleotide sequence ID" value="NZ_FNDB01000001.1"/>
</dbReference>
<dbReference type="GO" id="GO:0005737">
    <property type="term" value="C:cytoplasm"/>
    <property type="evidence" value="ECO:0007669"/>
    <property type="project" value="TreeGrafter"/>
</dbReference>
<evidence type="ECO:0000313" key="3">
    <source>
        <dbReference type="EMBL" id="SDG64462.1"/>
    </source>
</evidence>
<dbReference type="PANTHER" id="PTHR46333">
    <property type="entry name" value="CYTOKINESIS PROTEIN 3"/>
    <property type="match status" value="1"/>
</dbReference>
<accession>A0A1G7VXH9</accession>
<proteinExistence type="predicted"/>